<gene>
    <name evidence="4" type="ORF">RSOLAG22IIIB_06585</name>
</gene>
<dbReference type="InterPro" id="IPR027417">
    <property type="entry name" value="P-loop_NTPase"/>
</dbReference>
<feature type="domain" description="G" evidence="3">
    <location>
        <begin position="99"/>
        <end position="157"/>
    </location>
</feature>
<dbReference type="GO" id="GO:0005525">
    <property type="term" value="F:GTP binding"/>
    <property type="evidence" value="ECO:0007669"/>
    <property type="project" value="InterPro"/>
</dbReference>
<dbReference type="CDD" id="cd00882">
    <property type="entry name" value="Ras_like_GTPase"/>
    <property type="match status" value="1"/>
</dbReference>
<feature type="compositionally biased region" description="Low complexity" evidence="2">
    <location>
        <begin position="28"/>
        <end position="38"/>
    </location>
</feature>
<keyword evidence="5" id="KW-1185">Reference proteome</keyword>
<dbReference type="InterPro" id="IPR006073">
    <property type="entry name" value="GTP-bd"/>
</dbReference>
<evidence type="ECO:0000256" key="1">
    <source>
        <dbReference type="SAM" id="Coils"/>
    </source>
</evidence>
<dbReference type="Proteomes" id="UP000044841">
    <property type="component" value="Unassembled WGS sequence"/>
</dbReference>
<proteinExistence type="predicted"/>
<dbReference type="EMBL" id="CYGV01001800">
    <property type="protein sequence ID" value="CUA77230.1"/>
    <property type="molecule type" value="Genomic_DNA"/>
</dbReference>
<reference evidence="4 5" key="1">
    <citation type="submission" date="2015-07" db="EMBL/GenBank/DDBJ databases">
        <authorList>
            <person name="Noorani M."/>
        </authorList>
    </citation>
    <scope>NUCLEOTIDE SEQUENCE [LARGE SCALE GENOMIC DNA]</scope>
    <source>
        <strain evidence="4">BBA 69670</strain>
    </source>
</reference>
<feature type="region of interest" description="Disordered" evidence="2">
    <location>
        <begin position="1"/>
        <end position="105"/>
    </location>
</feature>
<feature type="compositionally biased region" description="Basic and acidic residues" evidence="2">
    <location>
        <begin position="40"/>
        <end position="86"/>
    </location>
</feature>
<evidence type="ECO:0000313" key="5">
    <source>
        <dbReference type="Proteomes" id="UP000044841"/>
    </source>
</evidence>
<protein>
    <recommendedName>
        <fullName evidence="3">G domain-containing protein</fullName>
    </recommendedName>
</protein>
<feature type="coiled-coil region" evidence="1">
    <location>
        <begin position="324"/>
        <end position="365"/>
    </location>
</feature>
<organism evidence="4 5">
    <name type="scientific">Rhizoctonia solani</name>
    <dbReference type="NCBI Taxonomy" id="456999"/>
    <lineage>
        <taxon>Eukaryota</taxon>
        <taxon>Fungi</taxon>
        <taxon>Dikarya</taxon>
        <taxon>Basidiomycota</taxon>
        <taxon>Agaricomycotina</taxon>
        <taxon>Agaricomycetes</taxon>
        <taxon>Cantharellales</taxon>
        <taxon>Ceratobasidiaceae</taxon>
        <taxon>Rhizoctonia</taxon>
    </lineage>
</organism>
<accession>A0A0K6GFG5</accession>
<dbReference type="AlphaFoldDB" id="A0A0K6GFG5"/>
<sequence length="651" mass="72655">MSSDYPALLLPGTGQSHALDGRPEHPQQHGQSEQSEQSEQQEHGQHEQREQREQHEQNEQNEQNEHHEQHEQHEQPGQHERNEQGEASRPSRRPPTSMIMVLGPSGSGKSSLINMVSGDSLYIGSQARLCTTQFRTSRWFTINERVFRLIDSPGFNSASPTDLEIMKKIVYYLARPRDPRGNIRLAGILYLHPEGHMGTGRLKKIMNALRNLFGDAWLPSITIAITRNGATNHPDIVSQLKGPNSPFYSVLSGGAKIVSLSLELQQIQETLLGFGSSTPKPQFYRRIRFISPDRIDGVDRVAEEAMRPPRDPTGDTGPSRRITFEESEANRQQLQAALGENETELKTLRSQLEQTELEYASLHSELQLNDNTEQSKIVQLLGELNRMIDAFGRSVAAYMVDNHKDNCFGEGDPTTLNAPNLGGLQERFGHQEGKASLVTSSQGMGLPIEDFIDFSLRSSIFRKLYHSLFVPFHPTLVGNAESGFMTTLYEKVRRQVAPNIAARWRASTFIALCDGHKLDEPSIKDIVESLASGDIQQLLNNLFGETNAVALTEDQRNQLQDIVKLAWEFNYLIKGEVVALGDFQLLYHEHGVPFDPKTMAGFEPGQQRKPDDVALCTVEFGIALRYSKGAENDAGPSVVCQATVVTPAIYG</sequence>
<evidence type="ECO:0000256" key="2">
    <source>
        <dbReference type="SAM" id="MobiDB-lite"/>
    </source>
</evidence>
<evidence type="ECO:0000313" key="4">
    <source>
        <dbReference type="EMBL" id="CUA77230.1"/>
    </source>
</evidence>
<dbReference type="Gene3D" id="3.40.50.300">
    <property type="entry name" value="P-loop containing nucleotide triphosphate hydrolases"/>
    <property type="match status" value="1"/>
</dbReference>
<dbReference type="SUPFAM" id="SSF52540">
    <property type="entry name" value="P-loop containing nucleoside triphosphate hydrolases"/>
    <property type="match status" value="1"/>
</dbReference>
<evidence type="ECO:0000259" key="3">
    <source>
        <dbReference type="Pfam" id="PF01926"/>
    </source>
</evidence>
<name>A0A0K6GFG5_9AGAM</name>
<keyword evidence="1" id="KW-0175">Coiled coil</keyword>
<dbReference type="Pfam" id="PF01926">
    <property type="entry name" value="MMR_HSR1"/>
    <property type="match status" value="1"/>
</dbReference>